<dbReference type="Pfam" id="PF02350">
    <property type="entry name" value="Epimerase_2"/>
    <property type="match status" value="1"/>
</dbReference>
<dbReference type="RefSeq" id="WP_158202629.1">
    <property type="nucleotide sequence ID" value="NZ_WSZK01000001.1"/>
</dbReference>
<dbReference type="NCBIfam" id="TIGR00236">
    <property type="entry name" value="wecB"/>
    <property type="match status" value="1"/>
</dbReference>
<keyword evidence="2" id="KW-0413">Isomerase</keyword>
<name>A0A6B0GDY1_9EURY</name>
<sequence>MRELAVVVGTRPEIIKMAPVIRAAEGRFDLHLVHTGQHYDDEMSGAFFESLDLPRPDDNLEIGSGSQAEQTASGLVGVEEMLVEREPAAVLALGDTNAVLSTALAASKLSTKFGHVEAGLRSFDRTMPEEVNRVVADHVADFSFAPTAKAIEHLEDEGVTAGVYETGNTIVDACRDHAPLAAERSSVLADLGIAGHDYVAATIHRASNTDDPERLRAIMDALDDASAPVVLPAHPRTTNVLDEMGYEPSGSLELVEPLDYLDFLQLLNNARVAVTDSGGIQEEASILEVPCLTVRPNTERPETVDAGVNELVEPDELGRRLETLLTDDAAREAMTGHPDLYGDGSAGEHIVDVLHTRTGGE</sequence>
<dbReference type="EMBL" id="WSZK01000001">
    <property type="protein sequence ID" value="MWG32894.1"/>
    <property type="molecule type" value="Genomic_DNA"/>
</dbReference>
<accession>A0A6B0GDY1</accession>
<dbReference type="PANTHER" id="PTHR43174:SF1">
    <property type="entry name" value="UDP-N-ACETYLGLUCOSAMINE 2-EPIMERASE"/>
    <property type="match status" value="1"/>
</dbReference>
<dbReference type="CDD" id="cd03786">
    <property type="entry name" value="GTB_UDP-GlcNAc_2-Epimerase"/>
    <property type="match status" value="1"/>
</dbReference>
<dbReference type="EC" id="5.1.3.14" evidence="2"/>
<reference evidence="2 3" key="1">
    <citation type="submission" date="2019-12" db="EMBL/GenBank/DDBJ databases">
        <title>Halocatena pleomorpha gen. nov. sp. nov., an extremely halophilic archaeon of family Halobacteriaceae isolated from saltpan soil.</title>
        <authorList>
            <person name="Pal Y."/>
            <person name="Verma A."/>
            <person name="Krishnamurthi S."/>
            <person name="Kumar P."/>
        </authorList>
    </citation>
    <scope>NUCLEOTIDE SEQUENCE [LARGE SCALE GENOMIC DNA]</scope>
    <source>
        <strain evidence="2 3">JCM 16495</strain>
    </source>
</reference>
<organism evidence="2 3">
    <name type="scientific">Halomarina oriensis</name>
    <dbReference type="NCBI Taxonomy" id="671145"/>
    <lineage>
        <taxon>Archaea</taxon>
        <taxon>Methanobacteriati</taxon>
        <taxon>Methanobacteriota</taxon>
        <taxon>Stenosarchaea group</taxon>
        <taxon>Halobacteria</taxon>
        <taxon>Halobacteriales</taxon>
        <taxon>Natronomonadaceae</taxon>
        <taxon>Halomarina</taxon>
    </lineage>
</organism>
<dbReference type="OrthoDB" id="7018at2157"/>
<evidence type="ECO:0000259" key="1">
    <source>
        <dbReference type="Pfam" id="PF02350"/>
    </source>
</evidence>
<dbReference type="AlphaFoldDB" id="A0A6B0GDY1"/>
<evidence type="ECO:0000313" key="3">
    <source>
        <dbReference type="Proteomes" id="UP000451471"/>
    </source>
</evidence>
<keyword evidence="3" id="KW-1185">Reference proteome</keyword>
<dbReference type="SUPFAM" id="SSF53756">
    <property type="entry name" value="UDP-Glycosyltransferase/glycogen phosphorylase"/>
    <property type="match status" value="1"/>
</dbReference>
<proteinExistence type="predicted"/>
<feature type="domain" description="UDP-N-acetylglucosamine 2-epimerase" evidence="1">
    <location>
        <begin position="25"/>
        <end position="354"/>
    </location>
</feature>
<dbReference type="InterPro" id="IPR003331">
    <property type="entry name" value="UDP_GlcNAc_Epimerase_2_dom"/>
</dbReference>
<evidence type="ECO:0000313" key="2">
    <source>
        <dbReference type="EMBL" id="MWG32894.1"/>
    </source>
</evidence>
<dbReference type="PANTHER" id="PTHR43174">
    <property type="entry name" value="UDP-N-ACETYLGLUCOSAMINE 2-EPIMERASE"/>
    <property type="match status" value="1"/>
</dbReference>
<comment type="caution">
    <text evidence="2">The sequence shown here is derived from an EMBL/GenBank/DDBJ whole genome shotgun (WGS) entry which is preliminary data.</text>
</comment>
<dbReference type="Proteomes" id="UP000451471">
    <property type="component" value="Unassembled WGS sequence"/>
</dbReference>
<protein>
    <submittedName>
        <fullName evidence="2">UDP-N-acetylglucosamine 2-epimerase (Non-hydrolyzing)</fullName>
        <ecNumber evidence="2">5.1.3.14</ecNumber>
    </submittedName>
</protein>
<dbReference type="Gene3D" id="3.40.50.2000">
    <property type="entry name" value="Glycogen Phosphorylase B"/>
    <property type="match status" value="2"/>
</dbReference>
<dbReference type="GO" id="GO:0008761">
    <property type="term" value="F:UDP-N-acetylglucosamine 2-epimerase activity"/>
    <property type="evidence" value="ECO:0007669"/>
    <property type="project" value="UniProtKB-EC"/>
</dbReference>
<gene>
    <name evidence="2" type="ORF">GQS65_00030</name>
</gene>
<dbReference type="InterPro" id="IPR029767">
    <property type="entry name" value="WecB-like"/>
</dbReference>